<comment type="caution">
    <text evidence="1">The sequence shown here is derived from an EMBL/GenBank/DDBJ whole genome shotgun (WGS) entry which is preliminary data.</text>
</comment>
<organism evidence="1 2">
    <name type="scientific">Candidatus Brennerbacteria bacterium CG11_big_fil_rev_8_21_14_0_20_43_10</name>
    <dbReference type="NCBI Taxonomy" id="1974523"/>
    <lineage>
        <taxon>Bacteria</taxon>
        <taxon>Candidatus Brenneribacteriota</taxon>
    </lineage>
</organism>
<proteinExistence type="predicted"/>
<dbReference type="Proteomes" id="UP000236846">
    <property type="component" value="Unassembled WGS sequence"/>
</dbReference>
<name>A0A2H0PY03_9BACT</name>
<sequence length="70" mass="8266">MIFYHKRQHYIIYHNYCNGTNIYDIKDERSRLLTGQAPHAKFWCGGKGVEREQKTSPLLAALIAHNQEYK</sequence>
<evidence type="ECO:0000313" key="2">
    <source>
        <dbReference type="Proteomes" id="UP000236846"/>
    </source>
</evidence>
<reference evidence="1 2" key="1">
    <citation type="submission" date="2017-09" db="EMBL/GenBank/DDBJ databases">
        <title>Depth-based differentiation of microbial function through sediment-hosted aquifers and enrichment of novel symbionts in the deep terrestrial subsurface.</title>
        <authorList>
            <person name="Probst A.J."/>
            <person name="Ladd B."/>
            <person name="Jarett J.K."/>
            <person name="Geller-Mcgrath D.E."/>
            <person name="Sieber C.M."/>
            <person name="Emerson J.B."/>
            <person name="Anantharaman K."/>
            <person name="Thomas B.C."/>
            <person name="Malmstrom R."/>
            <person name="Stieglmeier M."/>
            <person name="Klingl A."/>
            <person name="Woyke T."/>
            <person name="Ryan C.M."/>
            <person name="Banfield J.F."/>
        </authorList>
    </citation>
    <scope>NUCLEOTIDE SEQUENCE [LARGE SCALE GENOMIC DNA]</scope>
    <source>
        <strain evidence="1">CG11_big_fil_rev_8_21_14_0_20_43_10</strain>
    </source>
</reference>
<evidence type="ECO:0000313" key="1">
    <source>
        <dbReference type="EMBL" id="PIR26952.1"/>
    </source>
</evidence>
<dbReference type="EMBL" id="PCXE01000008">
    <property type="protein sequence ID" value="PIR26952.1"/>
    <property type="molecule type" value="Genomic_DNA"/>
</dbReference>
<protein>
    <submittedName>
        <fullName evidence="1">Uncharacterized protein</fullName>
    </submittedName>
</protein>
<gene>
    <name evidence="1" type="ORF">COV41_00265</name>
</gene>
<accession>A0A2H0PY03</accession>
<dbReference type="AlphaFoldDB" id="A0A2H0PY03"/>